<feature type="transmembrane region" description="Helical" evidence="1">
    <location>
        <begin position="47"/>
        <end position="67"/>
    </location>
</feature>
<dbReference type="KEGG" id="aum:AURMO_00161"/>
<organism evidence="2 3">
    <name type="scientific">Aurantimicrobium photophilum</name>
    <dbReference type="NCBI Taxonomy" id="1987356"/>
    <lineage>
        <taxon>Bacteria</taxon>
        <taxon>Bacillati</taxon>
        <taxon>Actinomycetota</taxon>
        <taxon>Actinomycetes</taxon>
        <taxon>Micrococcales</taxon>
        <taxon>Microbacteriaceae</taxon>
        <taxon>Aurantimicrobium</taxon>
    </lineage>
</organism>
<dbReference type="OrthoDB" id="5241249at2"/>
<sequence>MNALFTRIYAAKPFTWQAFVGMGLGLLAFSPSILVKSQGYPPEIWRALLLVSLVLLALVTVTLKSLLLNNRTVGEKPLVAWSLLIGLSILFPIIIRNVANGIFHLVDFQPGFFRYFTIGMIWLLGTLIFAVVVNETREFRKELGNLRSQLATAHRFQKVEQSTLEELRLELLSNVKTTLKKAFEKLVPKMSQRDASAQLQELLDDVVRPLASTLSSRDVEFSDAQGPDVNKLRVSVKEVANRLTDTNPFEYKWAPVLVALPTLSMKTWVVPFPIALLSFFCSVAFLFVALYVSHYFFARYLNKSTRRLSLLIMVTTFFAIGLLDTLIAGIIVGLDPSSVGLLIAFTEFGALMLLALLRAIPRERQRLLKELDAALSHVEWMNTRRGQLIWVEQQRFARLVHGDIQAKILATILDLSLNVKNGQLSQDQITQLQVKCEAALDHPEKRISLTAFLHSLAKLWSASVVISTDISKKVKAQIEADPVAQEAVIEIIREALNNAVKYSHSTSITISIEIQNPTAKENSFPFSLLHIQVVSDVKSASTALSDFGGKPGQGTALFDQLSKKWKLHLDGDSSRLVAYVPIGDHT</sequence>
<dbReference type="Gene3D" id="3.30.565.10">
    <property type="entry name" value="Histidine kinase-like ATPase, C-terminal domain"/>
    <property type="match status" value="1"/>
</dbReference>
<evidence type="ECO:0000313" key="3">
    <source>
        <dbReference type="Proteomes" id="UP000246894"/>
    </source>
</evidence>
<name>A0A2Z3RW51_9MICO</name>
<feature type="transmembrane region" description="Helical" evidence="1">
    <location>
        <begin position="339"/>
        <end position="360"/>
    </location>
</feature>
<evidence type="ECO:0008006" key="4">
    <source>
        <dbReference type="Google" id="ProtNLM"/>
    </source>
</evidence>
<reference evidence="2 3" key="1">
    <citation type="submission" date="2017-10" db="EMBL/GenBank/DDBJ databases">
        <title>Genome of an Actinobacterium that displays light-enhanced growth.</title>
        <authorList>
            <person name="Maresca J.A."/>
            <person name="Hempel P."/>
            <person name="Shevchenko O."/>
            <person name="Miller K.J."/>
            <person name="Hahn M.W."/>
        </authorList>
    </citation>
    <scope>NUCLEOTIDE SEQUENCE [LARGE SCALE GENOMIC DNA]</scope>
    <source>
        <strain evidence="2 3">MWH-Mo1</strain>
    </source>
</reference>
<feature type="transmembrane region" description="Helical" evidence="1">
    <location>
        <begin position="310"/>
        <end position="333"/>
    </location>
</feature>
<feature type="transmembrane region" description="Helical" evidence="1">
    <location>
        <begin position="111"/>
        <end position="133"/>
    </location>
</feature>
<dbReference type="InterPro" id="IPR036890">
    <property type="entry name" value="HATPase_C_sf"/>
</dbReference>
<dbReference type="AlphaFoldDB" id="A0A2Z3RW51"/>
<keyword evidence="1" id="KW-1133">Transmembrane helix</keyword>
<keyword evidence="3" id="KW-1185">Reference proteome</keyword>
<dbReference type="RefSeq" id="WP_110232699.1">
    <property type="nucleotide sequence ID" value="NZ_CP023994.1"/>
</dbReference>
<accession>A0A2Z3RW51</accession>
<keyword evidence="1" id="KW-0472">Membrane</keyword>
<dbReference type="EMBL" id="CP023994">
    <property type="protein sequence ID" value="AWR20780.1"/>
    <property type="molecule type" value="Genomic_DNA"/>
</dbReference>
<feature type="transmembrane region" description="Helical" evidence="1">
    <location>
        <begin position="79"/>
        <end position="99"/>
    </location>
</feature>
<keyword evidence="1" id="KW-0812">Transmembrane</keyword>
<protein>
    <recommendedName>
        <fullName evidence="4">Signal transduction histidine kinase</fullName>
    </recommendedName>
</protein>
<proteinExistence type="predicted"/>
<gene>
    <name evidence="2" type="ORF">AURMO_00161</name>
</gene>
<evidence type="ECO:0000256" key="1">
    <source>
        <dbReference type="SAM" id="Phobius"/>
    </source>
</evidence>
<feature type="transmembrane region" description="Helical" evidence="1">
    <location>
        <begin position="274"/>
        <end position="298"/>
    </location>
</feature>
<feature type="transmembrane region" description="Helical" evidence="1">
    <location>
        <begin position="14"/>
        <end position="35"/>
    </location>
</feature>
<dbReference type="Proteomes" id="UP000246894">
    <property type="component" value="Chromosome"/>
</dbReference>
<evidence type="ECO:0000313" key="2">
    <source>
        <dbReference type="EMBL" id="AWR20780.1"/>
    </source>
</evidence>